<reference evidence="4 5" key="2">
    <citation type="submission" date="2018-11" db="EMBL/GenBank/DDBJ databases">
        <authorList>
            <consortium name="Pathogen Informatics"/>
        </authorList>
    </citation>
    <scope>NUCLEOTIDE SEQUENCE [LARGE SCALE GENOMIC DNA]</scope>
</reference>
<feature type="repeat" description="WD" evidence="2">
    <location>
        <begin position="191"/>
        <end position="225"/>
    </location>
</feature>
<keyword evidence="2" id="KW-0853">WD repeat</keyword>
<accession>A0A0R3SD69</accession>
<dbReference type="PROSITE" id="PS50294">
    <property type="entry name" value="WD_REPEATS_REGION"/>
    <property type="match status" value="1"/>
</dbReference>
<feature type="compositionally biased region" description="Basic and acidic residues" evidence="3">
    <location>
        <begin position="639"/>
        <end position="650"/>
    </location>
</feature>
<dbReference type="SMART" id="SM00320">
    <property type="entry name" value="WD40"/>
    <property type="match status" value="9"/>
</dbReference>
<name>A0A0R3SD69_HYMDI</name>
<dbReference type="STRING" id="6216.A0A0R3SD69"/>
<dbReference type="InterPro" id="IPR001680">
    <property type="entry name" value="WD40_rpt"/>
</dbReference>
<dbReference type="PANTHER" id="PTHR44324">
    <property type="entry name" value="WD40 REPEAT DOMAIN 95"/>
    <property type="match status" value="1"/>
</dbReference>
<dbReference type="Proteomes" id="UP000274504">
    <property type="component" value="Unassembled WGS sequence"/>
</dbReference>
<dbReference type="PANTHER" id="PTHR44324:SF1">
    <property type="entry name" value="WD REPEAT-CONTAINING PROTEIN 49"/>
    <property type="match status" value="1"/>
</dbReference>
<dbReference type="PROSITE" id="PS50082">
    <property type="entry name" value="WD_REPEATS_2"/>
    <property type="match status" value="1"/>
</dbReference>
<feature type="region of interest" description="Disordered" evidence="3">
    <location>
        <begin position="637"/>
        <end position="657"/>
    </location>
</feature>
<evidence type="ECO:0000256" key="1">
    <source>
        <dbReference type="ARBA" id="ARBA00022737"/>
    </source>
</evidence>
<reference evidence="6" key="1">
    <citation type="submission" date="2016-04" db="UniProtKB">
        <authorList>
            <consortium name="WormBaseParasite"/>
        </authorList>
    </citation>
    <scope>IDENTIFICATION</scope>
</reference>
<dbReference type="Pfam" id="PF00400">
    <property type="entry name" value="WD40"/>
    <property type="match status" value="1"/>
</dbReference>
<dbReference type="WBParaSite" id="HDID_0000260201-mRNA-1">
    <property type="protein sequence ID" value="HDID_0000260201-mRNA-1"/>
    <property type="gene ID" value="HDID_0000260201"/>
</dbReference>
<gene>
    <name evidence="4" type="ORF">HDID_LOCUS2603</name>
</gene>
<dbReference type="InterPro" id="IPR051242">
    <property type="entry name" value="WD-EF-hand_domain"/>
</dbReference>
<dbReference type="OrthoDB" id="10251381at2759"/>
<proteinExistence type="predicted"/>
<dbReference type="InterPro" id="IPR036322">
    <property type="entry name" value="WD40_repeat_dom_sf"/>
</dbReference>
<dbReference type="Gene3D" id="2.130.10.10">
    <property type="entry name" value="YVTN repeat-like/Quinoprotein amine dehydrogenase"/>
    <property type="match status" value="2"/>
</dbReference>
<sequence>MVFAKLDLKLELEIPIKMVDLPSAPLCADYWHNPKNKYEFFLIWGDIDGYINIIFWKNAQSNLFEHPKNIPQDKEDATIVVNYQTVMVESEAATIKRFKVHINWVRQVQYIPQLDCIISCCTHWKNTIAISWFEKSPQLSELSQEDSNIEVHQGVNAFDYHSGLSLIAIAGNDCKIALWNPHVTSRPNAILRGHSTPVIAVHFQKHHPRLISFSKGSELRVWDLQLQVCIQKLNGIYPKRIEVCYSTLFHEDKKRLFIAFNEILTVMEIKPDNKHRSITHHSPVVGVVYNSVYNQVITIEQGGKMVFWMVESGKQVKSVPKCHGDAEITCIVQDEASSRLYTGSTSGTVWDMNGHCLHTLICKQNAFLDVSGIVVLKRAVIIIGGGKHFIIFKMTNFNDHFVYPSEWKCPPQHKDDVMAGCSLPPHSLVTGSYEGELIIWNINSELVSRRMILRYNNSTDKFTDMHTKISQVLLLDARTAIKPGSRKGANLVSCGGNGLIHFWNAYECILIGAFVAHPNVRGLIMAVDPSNEMLATADVEGYFKLWDISNYCLVSGEEECMYPPTIISQWVAHSDQITGLVFCVRPERRTVIATSSSDFSVCLWSIEGHRLGVFGQPERWKLDTYMRDLTTGSMFSQEMKTHSSEEKDGEGYSQNDYQKSKDDDPFFNVPGQNLNFGIKAALGDGKIQSDYDLNLIKAGLEVWEKSVLGEKYRKIRLEKPTRCQPRTLRDMPFLYADNLEQAKYGPYFSLNMKWLEKPKDLQMPEFITNPLKYFGNKEDLLGAGALSAHSKLPLVDKYVHQQLNSNSSERE</sequence>
<protein>
    <submittedName>
        <fullName evidence="6">WD_REPEATS_REGION domain-containing protein</fullName>
    </submittedName>
</protein>
<dbReference type="AlphaFoldDB" id="A0A0R3SD69"/>
<evidence type="ECO:0000313" key="6">
    <source>
        <dbReference type="WBParaSite" id="HDID_0000260201-mRNA-1"/>
    </source>
</evidence>
<dbReference type="InterPro" id="IPR015943">
    <property type="entry name" value="WD40/YVTN_repeat-like_dom_sf"/>
</dbReference>
<evidence type="ECO:0000256" key="2">
    <source>
        <dbReference type="PROSITE-ProRule" id="PRU00221"/>
    </source>
</evidence>
<dbReference type="EMBL" id="UYSG01000663">
    <property type="protein sequence ID" value="VDL20227.1"/>
    <property type="molecule type" value="Genomic_DNA"/>
</dbReference>
<organism evidence="6">
    <name type="scientific">Hymenolepis diminuta</name>
    <name type="common">Rat tapeworm</name>
    <dbReference type="NCBI Taxonomy" id="6216"/>
    <lineage>
        <taxon>Eukaryota</taxon>
        <taxon>Metazoa</taxon>
        <taxon>Spiralia</taxon>
        <taxon>Lophotrochozoa</taxon>
        <taxon>Platyhelminthes</taxon>
        <taxon>Cestoda</taxon>
        <taxon>Eucestoda</taxon>
        <taxon>Cyclophyllidea</taxon>
        <taxon>Hymenolepididae</taxon>
        <taxon>Hymenolepis</taxon>
    </lineage>
</organism>
<evidence type="ECO:0000313" key="4">
    <source>
        <dbReference type="EMBL" id="VDL20227.1"/>
    </source>
</evidence>
<evidence type="ECO:0000256" key="3">
    <source>
        <dbReference type="SAM" id="MobiDB-lite"/>
    </source>
</evidence>
<evidence type="ECO:0000313" key="5">
    <source>
        <dbReference type="Proteomes" id="UP000274504"/>
    </source>
</evidence>
<dbReference type="SUPFAM" id="SSF50978">
    <property type="entry name" value="WD40 repeat-like"/>
    <property type="match status" value="1"/>
</dbReference>
<keyword evidence="1" id="KW-0677">Repeat</keyword>